<keyword evidence="1" id="KW-0812">Transmembrane</keyword>
<evidence type="ECO:0000256" key="1">
    <source>
        <dbReference type="SAM" id="Phobius"/>
    </source>
</evidence>
<organism evidence="2 3">
    <name type="scientific">Coleofasciculus chthonoplastes PCC 7420</name>
    <dbReference type="NCBI Taxonomy" id="118168"/>
    <lineage>
        <taxon>Bacteria</taxon>
        <taxon>Bacillati</taxon>
        <taxon>Cyanobacteriota</taxon>
        <taxon>Cyanophyceae</taxon>
        <taxon>Coleofasciculales</taxon>
        <taxon>Coleofasciculaceae</taxon>
        <taxon>Coleofasciculus</taxon>
    </lineage>
</organism>
<name>B4VJQ9_9CYAN</name>
<dbReference type="HOGENOM" id="CLU_575994_0_0_3"/>
<dbReference type="RefSeq" id="WP_006098822.1">
    <property type="nucleotide sequence ID" value="NZ_DS989843.1"/>
</dbReference>
<keyword evidence="1" id="KW-0472">Membrane</keyword>
<dbReference type="AlphaFoldDB" id="B4VJQ9"/>
<feature type="transmembrane region" description="Helical" evidence="1">
    <location>
        <begin position="444"/>
        <end position="469"/>
    </location>
</feature>
<evidence type="ECO:0000313" key="2">
    <source>
        <dbReference type="EMBL" id="EDX77561.1"/>
    </source>
</evidence>
<reference evidence="2 3" key="1">
    <citation type="submission" date="2008-07" db="EMBL/GenBank/DDBJ databases">
        <authorList>
            <person name="Tandeau de Marsac N."/>
            <person name="Ferriera S."/>
            <person name="Johnson J."/>
            <person name="Kravitz S."/>
            <person name="Beeson K."/>
            <person name="Sutton G."/>
            <person name="Rogers Y.-H."/>
            <person name="Friedman R."/>
            <person name="Frazier M."/>
            <person name="Venter J.C."/>
        </authorList>
    </citation>
    <scope>NUCLEOTIDE SEQUENCE [LARGE SCALE GENOMIC DNA]</scope>
    <source>
        <strain evidence="2 3">PCC 7420</strain>
    </source>
</reference>
<dbReference type="EMBL" id="DS989843">
    <property type="protein sequence ID" value="EDX77561.1"/>
    <property type="molecule type" value="Genomic_DNA"/>
</dbReference>
<keyword evidence="3" id="KW-1185">Reference proteome</keyword>
<keyword evidence="1" id="KW-1133">Transmembrane helix</keyword>
<gene>
    <name evidence="2" type="ORF">MC7420_2885</name>
</gene>
<dbReference type="OrthoDB" id="468099at2"/>
<sequence length="475" mass="54097">MNPTQTSTTIKLLSPTLHLYHYVLRNSLNERPETTDKRRQFFQENLQNLSTHLTSSTNKRASDFVQLIPIEQELAPSGNVLDFTTVPPECQKPNNDRLYLETGIIHSRLVARRLNDTYLLRFTSYVPSIHQEQALPIFANLGEHIANLPLELGQTVILGGILPNSYYSPSDIPQIAANCLSHYYGTPIDPNNLRVEEFLNSPFCIYAKPVTIQKFNNYAIESIHLSCVFLYQDPTIEQQADKVYRICQDMLLSYHKIHFFHSQSIILKKILSQQYEAIERLTEDYNQQKWDSQSLKKLPQDSLDYYKKLSFLQDQSKTVGVNLKNYQECLRQIQQQTGQIPPQFFTEFEQEISFYREQMEANIGFLSPGIQLYEKLMLSVQTQVSIDEAAHQNQQNQQQAKLGQILAGVGAAIGVGQIIEAPITATVSHRLDQGKPEPSIASSWLGASLSVLLSIGIGYCISLAVYRWFTQSKVS</sequence>
<protein>
    <submittedName>
        <fullName evidence="2">Uncharacterized protein</fullName>
    </submittedName>
</protein>
<accession>B4VJQ9</accession>
<proteinExistence type="predicted"/>
<evidence type="ECO:0000313" key="3">
    <source>
        <dbReference type="Proteomes" id="UP000003835"/>
    </source>
</evidence>
<dbReference type="Proteomes" id="UP000003835">
    <property type="component" value="Unassembled WGS sequence"/>
</dbReference>
<dbReference type="eggNOG" id="ENOG502Z9S4">
    <property type="taxonomic scope" value="Bacteria"/>
</dbReference>